<dbReference type="Pfam" id="PF01204">
    <property type="entry name" value="Trehalase"/>
    <property type="match status" value="1"/>
</dbReference>
<keyword evidence="2" id="KW-0326">Glycosidase</keyword>
<dbReference type="InterPro" id="IPR001661">
    <property type="entry name" value="Glyco_hydro_37"/>
</dbReference>
<evidence type="ECO:0000313" key="4">
    <source>
        <dbReference type="Proteomes" id="UP000016534"/>
    </source>
</evidence>
<dbReference type="EMBL" id="AHCF02000017">
    <property type="protein sequence ID" value="ERG61149.1"/>
    <property type="molecule type" value="Genomic_DNA"/>
</dbReference>
<dbReference type="PRINTS" id="PR00744">
    <property type="entry name" value="GLHYDRLASE37"/>
</dbReference>
<dbReference type="Proteomes" id="UP000016534">
    <property type="component" value="Unassembled WGS sequence"/>
</dbReference>
<gene>
    <name evidence="3" type="ORF">PUND_08564</name>
</gene>
<keyword evidence="1" id="KW-0378">Hydrolase</keyword>
<accession>A0ABN0NIH3</accession>
<dbReference type="SUPFAM" id="SSF48208">
    <property type="entry name" value="Six-hairpin glycosidases"/>
    <property type="match status" value="1"/>
</dbReference>
<comment type="caution">
    <text evidence="3">The sequence shown here is derived from an EMBL/GenBank/DDBJ whole genome shotgun (WGS) entry which is preliminary data.</text>
</comment>
<dbReference type="PROSITE" id="PS00928">
    <property type="entry name" value="TREHALASE_2"/>
    <property type="match status" value="1"/>
</dbReference>
<keyword evidence="4" id="KW-1185">Reference proteome</keyword>
<dbReference type="InterPro" id="IPR012341">
    <property type="entry name" value="6hp_glycosidase-like_sf"/>
</dbReference>
<name>A0ABN0NIH3_9GAMM</name>
<dbReference type="PANTHER" id="PTHR23403">
    <property type="entry name" value="TREHALASE"/>
    <property type="match status" value="1"/>
</dbReference>
<evidence type="ECO:0000313" key="3">
    <source>
        <dbReference type="EMBL" id="ERG61149.1"/>
    </source>
</evidence>
<organism evidence="3 4">
    <name type="scientific">Pseudoalteromonas undina</name>
    <dbReference type="NCBI Taxonomy" id="43660"/>
    <lineage>
        <taxon>Bacteria</taxon>
        <taxon>Pseudomonadati</taxon>
        <taxon>Pseudomonadota</taxon>
        <taxon>Gammaproteobacteria</taxon>
        <taxon>Alteromonadales</taxon>
        <taxon>Pseudoalteromonadaceae</taxon>
        <taxon>Pseudoalteromonas</taxon>
    </lineage>
</organism>
<protein>
    <submittedName>
        <fullName evidence="3">Trehalase</fullName>
    </submittedName>
</protein>
<evidence type="ECO:0000256" key="2">
    <source>
        <dbReference type="ARBA" id="ARBA00023295"/>
    </source>
</evidence>
<dbReference type="PANTHER" id="PTHR23403:SF1">
    <property type="entry name" value="TREHALASE"/>
    <property type="match status" value="1"/>
</dbReference>
<dbReference type="PROSITE" id="PS00927">
    <property type="entry name" value="TREHALASE_1"/>
    <property type="match status" value="1"/>
</dbReference>
<dbReference type="InterPro" id="IPR008928">
    <property type="entry name" value="6-hairpin_glycosidase_sf"/>
</dbReference>
<evidence type="ECO:0000256" key="1">
    <source>
        <dbReference type="ARBA" id="ARBA00022801"/>
    </source>
</evidence>
<dbReference type="InterPro" id="IPR018232">
    <property type="entry name" value="Glyco_hydro_37_CS"/>
</dbReference>
<dbReference type="Gene3D" id="1.50.10.10">
    <property type="match status" value="1"/>
</dbReference>
<dbReference type="NCBIfam" id="NF009773">
    <property type="entry name" value="PRK13270.1"/>
    <property type="match status" value="1"/>
</dbReference>
<reference evidence="3" key="1">
    <citation type="journal article" date="2012" name="J. Bacteriol.">
        <title>Genome sequences of type strains of seven species of the marine bacterium Pseudoalteromonas.</title>
        <authorList>
            <person name="Xie B.B."/>
            <person name="Shu Y.L."/>
            <person name="Qin Q.L."/>
            <person name="Rong J.C."/>
            <person name="Zhang X.Y."/>
            <person name="Chen X.L."/>
            <person name="Shi M."/>
            <person name="He H.L."/>
            <person name="Zhou B.C."/>
            <person name="Zhang Y.Z."/>
        </authorList>
    </citation>
    <scope>NUCLEOTIDE SEQUENCE [LARGE SCALE GENOMIC DNA]</scope>
    <source>
        <strain evidence="3">NCIMB 2128</strain>
    </source>
</reference>
<sequence length="500" mass="56867">MSFFNSQLFKDVQTQHIFSDCKTFADATARVDWQSACIQYEQIAPLDKTQLRDFVDAHFITTPLLTMKGAANTTSVKGYINSLWSGLRREADIPKANSLLALKHSYIVPGGRFQEIYYWDSYFTALGLIDADKSDVVEDMLQNFIDLINDYGCIPNGNRSYYLSRSQPPILALMVELLWQHTHSKTHNLAWLKLCVEALIKEHAFWMQGAGTLDDAQTSVKRAVTMPCGGVLNRYWDDEAAPRAESLREDLALASRFSDDKKPEFYRNIRAACESGWDFSSRWLAESNLLSSIQTTDIVPIDLNCLLYNLENQLSECFKLLGNEQQSQTYSNYAVKRKSLINQYLWSNEKRFFVDYNHKLSKPSAILSAAASTALFVNLASQQQAELVANVLSEQFLKAGGIVTTVVDTPQQWDSPNGWAPLQWFAVKGLRNYGIEQLATRIMKNWLTMVEQDFIENKCLLEKYNVCTPQKKASGGEYQVQQGFGWTNGVTSRFYMLTKD</sequence>
<reference evidence="3" key="2">
    <citation type="submission" date="2013-04" db="EMBL/GenBank/DDBJ databases">
        <title>Genome sequence of Pseudoalteromonas undina.</title>
        <authorList>
            <person name="Xie B.-B."/>
            <person name="Rong J.-C."/>
            <person name="Qin Q.-L."/>
            <person name="Shu Y.-L."/>
            <person name="Zhang Y.-Z."/>
        </authorList>
    </citation>
    <scope>NUCLEOTIDE SEQUENCE</scope>
    <source>
        <strain evidence="3">NCIMB 2128</strain>
    </source>
</reference>
<proteinExistence type="predicted"/>